<dbReference type="InParanoid" id="A0A0R0HMT8"/>
<reference evidence="1" key="3">
    <citation type="submission" date="2018-07" db="EMBL/GenBank/DDBJ databases">
        <title>WGS assembly of Glycine max.</title>
        <authorList>
            <person name="Schmutz J."/>
            <person name="Cannon S."/>
            <person name="Schlueter J."/>
            <person name="Ma J."/>
            <person name="Mitros T."/>
            <person name="Nelson W."/>
            <person name="Hyten D."/>
            <person name="Song Q."/>
            <person name="Thelen J."/>
            <person name="Cheng J."/>
            <person name="Xu D."/>
            <person name="Hellsten U."/>
            <person name="May G."/>
            <person name="Yu Y."/>
            <person name="Sakurai T."/>
            <person name="Umezawa T."/>
            <person name="Bhattacharyya M."/>
            <person name="Sandhu D."/>
            <person name="Valliyodan B."/>
            <person name="Lindquist E."/>
            <person name="Peto M."/>
            <person name="Grant D."/>
            <person name="Shu S."/>
            <person name="Goodstein D."/>
            <person name="Barry K."/>
            <person name="Futrell-Griggs M."/>
            <person name="Abernathy B."/>
            <person name="Du J."/>
            <person name="Tian Z."/>
            <person name="Zhu L."/>
            <person name="Gill N."/>
            <person name="Joshi T."/>
            <person name="Libault M."/>
            <person name="Sethuraman A."/>
            <person name="Zhang X."/>
            <person name="Shinozaki K."/>
            <person name="Nguyen H."/>
            <person name="Wing R."/>
            <person name="Cregan P."/>
            <person name="Specht J."/>
            <person name="Grimwood J."/>
            <person name="Rokhsar D."/>
            <person name="Stacey G."/>
            <person name="Shoemaker R."/>
            <person name="Jackson S."/>
        </authorList>
    </citation>
    <scope>NUCLEOTIDE SEQUENCE</scope>
    <source>
        <tissue evidence="1">Callus</tissue>
    </source>
</reference>
<dbReference type="Gramene" id="KRH31777">
    <property type="protein sequence ID" value="KRH31777"/>
    <property type="gene ID" value="GLYMA_10G011500"/>
</dbReference>
<dbReference type="AlphaFoldDB" id="A0A0R0HMT8"/>
<keyword evidence="3" id="KW-1185">Reference proteome</keyword>
<reference evidence="1 2" key="1">
    <citation type="journal article" date="2010" name="Nature">
        <title>Genome sequence of the palaeopolyploid soybean.</title>
        <authorList>
            <person name="Schmutz J."/>
            <person name="Cannon S.B."/>
            <person name="Schlueter J."/>
            <person name="Ma J."/>
            <person name="Mitros T."/>
            <person name="Nelson W."/>
            <person name="Hyten D.L."/>
            <person name="Song Q."/>
            <person name="Thelen J.J."/>
            <person name="Cheng J."/>
            <person name="Xu D."/>
            <person name="Hellsten U."/>
            <person name="May G.D."/>
            <person name="Yu Y."/>
            <person name="Sakurai T."/>
            <person name="Umezawa T."/>
            <person name="Bhattacharyya M.K."/>
            <person name="Sandhu D."/>
            <person name="Valliyodan B."/>
            <person name="Lindquist E."/>
            <person name="Peto M."/>
            <person name="Grant D."/>
            <person name="Shu S."/>
            <person name="Goodstein D."/>
            <person name="Barry K."/>
            <person name="Futrell-Griggs M."/>
            <person name="Abernathy B."/>
            <person name="Du J."/>
            <person name="Tian Z."/>
            <person name="Zhu L."/>
            <person name="Gill N."/>
            <person name="Joshi T."/>
            <person name="Libault M."/>
            <person name="Sethuraman A."/>
            <person name="Zhang X.-C."/>
            <person name="Shinozaki K."/>
            <person name="Nguyen H.T."/>
            <person name="Wing R.A."/>
            <person name="Cregan P."/>
            <person name="Specht J."/>
            <person name="Grimwood J."/>
            <person name="Rokhsar D."/>
            <person name="Stacey G."/>
            <person name="Shoemaker R.C."/>
            <person name="Jackson S.A."/>
        </authorList>
    </citation>
    <scope>NUCLEOTIDE SEQUENCE [LARGE SCALE GENOMIC DNA]</scope>
    <source>
        <strain evidence="2">cv. Williams 82</strain>
        <tissue evidence="1">Callus</tissue>
    </source>
</reference>
<organism evidence="1">
    <name type="scientific">Glycine max</name>
    <name type="common">Soybean</name>
    <name type="synonym">Glycine hispida</name>
    <dbReference type="NCBI Taxonomy" id="3847"/>
    <lineage>
        <taxon>Eukaryota</taxon>
        <taxon>Viridiplantae</taxon>
        <taxon>Streptophyta</taxon>
        <taxon>Embryophyta</taxon>
        <taxon>Tracheophyta</taxon>
        <taxon>Spermatophyta</taxon>
        <taxon>Magnoliopsida</taxon>
        <taxon>eudicotyledons</taxon>
        <taxon>Gunneridae</taxon>
        <taxon>Pentapetalae</taxon>
        <taxon>rosids</taxon>
        <taxon>fabids</taxon>
        <taxon>Fabales</taxon>
        <taxon>Fabaceae</taxon>
        <taxon>Papilionoideae</taxon>
        <taxon>50 kb inversion clade</taxon>
        <taxon>NPAAA clade</taxon>
        <taxon>indigoferoid/millettioid clade</taxon>
        <taxon>Phaseoleae</taxon>
        <taxon>Glycine</taxon>
        <taxon>Glycine subgen. Soja</taxon>
    </lineage>
</organism>
<name>A0A0R0HMT8_SOYBN</name>
<evidence type="ECO:0000313" key="3">
    <source>
        <dbReference type="Proteomes" id="UP000008827"/>
    </source>
</evidence>
<evidence type="ECO:0000313" key="2">
    <source>
        <dbReference type="EnsemblPlants" id="KRH31777"/>
    </source>
</evidence>
<sequence length="188" mass="20979">MTPRLVSFWLRYDQTLPISPSTTPTTFHSPLPTTPSATIEPFLHLTCNKNFCSTSLSLSLYLVFCLDLRLAAHSQNTVESVNVASAGIVTTLFHIIDPFPSLLQLCCLRPLCGQARQPPVMEIRLHRRSHCSSIGGCSMLLVKNFDGFVYPILYPQCNSFGLLSFSIIINKKKTPHKFSSHHIFSSPL</sequence>
<dbReference type="EnsemblPlants" id="KRH31777">
    <property type="protein sequence ID" value="KRH31777"/>
    <property type="gene ID" value="GLYMA_10G011500"/>
</dbReference>
<protein>
    <submittedName>
        <fullName evidence="1 2">Uncharacterized protein</fullName>
    </submittedName>
</protein>
<dbReference type="Proteomes" id="UP000008827">
    <property type="component" value="Chromosome 10"/>
</dbReference>
<gene>
    <name evidence="1" type="ORF">GLYMA_10G011500</name>
</gene>
<evidence type="ECO:0000313" key="1">
    <source>
        <dbReference type="EMBL" id="KRH31777.1"/>
    </source>
</evidence>
<proteinExistence type="predicted"/>
<reference evidence="2" key="2">
    <citation type="submission" date="2018-02" db="UniProtKB">
        <authorList>
            <consortium name="EnsemblPlants"/>
        </authorList>
    </citation>
    <scope>IDENTIFICATION</scope>
    <source>
        <strain evidence="2">Williams 82</strain>
    </source>
</reference>
<accession>A0A0R0HMT8</accession>
<dbReference type="EMBL" id="CM000843">
    <property type="protein sequence ID" value="KRH31777.1"/>
    <property type="molecule type" value="Genomic_DNA"/>
</dbReference>